<protein>
    <submittedName>
        <fullName evidence="2">Metal-binding protein</fullName>
    </submittedName>
</protein>
<evidence type="ECO:0000313" key="4">
    <source>
        <dbReference type="Proteomes" id="UP000182135"/>
    </source>
</evidence>
<dbReference type="InterPro" id="IPR007212">
    <property type="entry name" value="Zf-like"/>
</dbReference>
<feature type="domain" description="Cysteine-rich small" evidence="1">
    <location>
        <begin position="5"/>
        <end position="79"/>
    </location>
</feature>
<name>A0A1I2PMI1_9CLOT</name>
<evidence type="ECO:0000313" key="3">
    <source>
        <dbReference type="EMBL" id="SFG15197.1"/>
    </source>
</evidence>
<dbReference type="OrthoDB" id="9799337at2"/>
<dbReference type="GeneID" id="90546027"/>
<dbReference type="eggNOG" id="COG2158">
    <property type="taxonomic scope" value="Bacteria"/>
</dbReference>
<sequence length="91" mass="10609">MENSYRFFSNKACKYFPCHKVANEDDFNCLFCYCPLYFLEECGGNHKLSNGVKDCSDCMIPHGPRGYEHIVQKIVDVNAERLIESYKKNNK</sequence>
<dbReference type="EMBL" id="FOOE01000029">
    <property type="protein sequence ID" value="SFG15197.1"/>
    <property type="molecule type" value="Genomic_DNA"/>
</dbReference>
<keyword evidence="4" id="KW-1185">Reference proteome</keyword>
<evidence type="ECO:0000259" key="1">
    <source>
        <dbReference type="Pfam" id="PF04071"/>
    </source>
</evidence>
<evidence type="ECO:0000313" key="5">
    <source>
        <dbReference type="Proteomes" id="UP000246114"/>
    </source>
</evidence>
<reference evidence="2 5" key="2">
    <citation type="submission" date="2018-03" db="EMBL/GenBank/DDBJ databases">
        <title>The uncultured portion of the human microbiome is neutrally assembled.</title>
        <authorList>
            <person name="Jeraldo P."/>
            <person name="Boardman L."/>
            <person name="White B.A."/>
            <person name="Nelson H."/>
            <person name="Goldenfeld N."/>
            <person name="Chia N."/>
        </authorList>
    </citation>
    <scope>NUCLEOTIDE SEQUENCE [LARGE SCALE GENOMIC DNA]</scope>
    <source>
        <strain evidence="2">CIM:MAG 903</strain>
    </source>
</reference>
<dbReference type="Proteomes" id="UP000246114">
    <property type="component" value="Unassembled WGS sequence"/>
</dbReference>
<proteinExistence type="predicted"/>
<dbReference type="Proteomes" id="UP000182135">
    <property type="component" value="Unassembled WGS sequence"/>
</dbReference>
<accession>A0A1I2PMI1</accession>
<dbReference type="EMBL" id="QAMZ01000056">
    <property type="protein sequence ID" value="PWL51407.1"/>
    <property type="molecule type" value="Genomic_DNA"/>
</dbReference>
<gene>
    <name evidence="2" type="ORF">DBY38_14310</name>
    <name evidence="3" type="ORF">SAMN04487885_12927</name>
</gene>
<evidence type="ECO:0000313" key="2">
    <source>
        <dbReference type="EMBL" id="PWL51407.1"/>
    </source>
</evidence>
<reference evidence="3 4" key="1">
    <citation type="submission" date="2016-10" db="EMBL/GenBank/DDBJ databases">
        <authorList>
            <person name="de Groot N.N."/>
        </authorList>
    </citation>
    <scope>NUCLEOTIDE SEQUENCE [LARGE SCALE GENOMIC DNA]</scope>
    <source>
        <strain evidence="3 4">NLAE-zl-G419</strain>
    </source>
</reference>
<organism evidence="3 4">
    <name type="scientific">Clostridium cadaveris</name>
    <dbReference type="NCBI Taxonomy" id="1529"/>
    <lineage>
        <taxon>Bacteria</taxon>
        <taxon>Bacillati</taxon>
        <taxon>Bacillota</taxon>
        <taxon>Clostridia</taxon>
        <taxon>Eubacteriales</taxon>
        <taxon>Clostridiaceae</taxon>
        <taxon>Clostridium</taxon>
    </lineage>
</organism>
<dbReference type="AlphaFoldDB" id="A0A1I2PMI1"/>
<dbReference type="STRING" id="1529.SAMN04487885_12927"/>
<dbReference type="Pfam" id="PF04071">
    <property type="entry name" value="zf-like"/>
    <property type="match status" value="1"/>
</dbReference>
<dbReference type="RefSeq" id="WP_027637711.1">
    <property type="nucleotide sequence ID" value="NZ_BAAACD010000002.1"/>
</dbReference>